<dbReference type="EMBL" id="KZ819209">
    <property type="protein sequence ID" value="PWY97389.1"/>
    <property type="molecule type" value="Genomic_DNA"/>
</dbReference>
<keyword evidence="1" id="KW-0812">Transmembrane</keyword>
<dbReference type="Proteomes" id="UP000246740">
    <property type="component" value="Unassembled WGS sequence"/>
</dbReference>
<feature type="transmembrane region" description="Helical" evidence="1">
    <location>
        <begin position="62"/>
        <end position="83"/>
    </location>
</feature>
<proteinExistence type="predicted"/>
<name>A0A317XGH1_9BASI</name>
<protein>
    <submittedName>
        <fullName evidence="2">Uncharacterized protein</fullName>
    </submittedName>
</protein>
<feature type="transmembrane region" description="Helical" evidence="1">
    <location>
        <begin position="38"/>
        <end position="56"/>
    </location>
</feature>
<reference evidence="2 3" key="1">
    <citation type="journal article" date="2018" name="Mol. Biol. Evol.">
        <title>Broad Genomic Sampling Reveals a Smut Pathogenic Ancestry of the Fungal Clade Ustilaginomycotina.</title>
        <authorList>
            <person name="Kijpornyongpan T."/>
            <person name="Mondo S.J."/>
            <person name="Barry K."/>
            <person name="Sandor L."/>
            <person name="Lee J."/>
            <person name="Lipzen A."/>
            <person name="Pangilinan J."/>
            <person name="LaButti K."/>
            <person name="Hainaut M."/>
            <person name="Henrissat B."/>
            <person name="Grigoriev I.V."/>
            <person name="Spatafora J.W."/>
            <person name="Aime M.C."/>
        </authorList>
    </citation>
    <scope>NUCLEOTIDE SEQUENCE [LARGE SCALE GENOMIC DNA]</scope>
    <source>
        <strain evidence="2 3">MCA 3645</strain>
    </source>
</reference>
<accession>A0A317XGH1</accession>
<keyword evidence="1" id="KW-1133">Transmembrane helix</keyword>
<evidence type="ECO:0000313" key="2">
    <source>
        <dbReference type="EMBL" id="PWY97389.1"/>
    </source>
</evidence>
<dbReference type="AlphaFoldDB" id="A0A317XGH1"/>
<keyword evidence="3" id="KW-1185">Reference proteome</keyword>
<dbReference type="InParanoid" id="A0A317XGH1"/>
<evidence type="ECO:0000256" key="1">
    <source>
        <dbReference type="SAM" id="Phobius"/>
    </source>
</evidence>
<keyword evidence="1" id="KW-0472">Membrane</keyword>
<evidence type="ECO:0000313" key="3">
    <source>
        <dbReference type="Proteomes" id="UP000246740"/>
    </source>
</evidence>
<gene>
    <name evidence="2" type="ORF">BCV70DRAFT_202901</name>
</gene>
<sequence>MSQCRGQCTQHTQNWSMSDRCCRAQNSRAAFSTSTVRYGIPFLFCRCYSAVFSWTLPSMSSFASLVVWVASKCLGSLFARIFYPDRLAARSNSSSSSSSSASVTHYCRFHRFALALVSLGLDAG</sequence>
<organism evidence="2 3">
    <name type="scientific">Testicularia cyperi</name>
    <dbReference type="NCBI Taxonomy" id="1882483"/>
    <lineage>
        <taxon>Eukaryota</taxon>
        <taxon>Fungi</taxon>
        <taxon>Dikarya</taxon>
        <taxon>Basidiomycota</taxon>
        <taxon>Ustilaginomycotina</taxon>
        <taxon>Ustilaginomycetes</taxon>
        <taxon>Ustilaginales</taxon>
        <taxon>Anthracoideaceae</taxon>
        <taxon>Testicularia</taxon>
    </lineage>
</organism>